<proteinExistence type="predicted"/>
<accession>A0AAD7AI09</accession>
<organism evidence="1 2">
    <name type="scientific">Mycena albidolilacea</name>
    <dbReference type="NCBI Taxonomy" id="1033008"/>
    <lineage>
        <taxon>Eukaryota</taxon>
        <taxon>Fungi</taxon>
        <taxon>Dikarya</taxon>
        <taxon>Basidiomycota</taxon>
        <taxon>Agaricomycotina</taxon>
        <taxon>Agaricomycetes</taxon>
        <taxon>Agaricomycetidae</taxon>
        <taxon>Agaricales</taxon>
        <taxon>Marasmiineae</taxon>
        <taxon>Mycenaceae</taxon>
        <taxon>Mycena</taxon>
    </lineage>
</organism>
<reference evidence="1" key="1">
    <citation type="submission" date="2023-03" db="EMBL/GenBank/DDBJ databases">
        <title>Massive genome expansion in bonnet fungi (Mycena s.s.) driven by repeated elements and novel gene families across ecological guilds.</title>
        <authorList>
            <consortium name="Lawrence Berkeley National Laboratory"/>
            <person name="Harder C.B."/>
            <person name="Miyauchi S."/>
            <person name="Viragh M."/>
            <person name="Kuo A."/>
            <person name="Thoen E."/>
            <person name="Andreopoulos B."/>
            <person name="Lu D."/>
            <person name="Skrede I."/>
            <person name="Drula E."/>
            <person name="Henrissat B."/>
            <person name="Morin E."/>
            <person name="Kohler A."/>
            <person name="Barry K."/>
            <person name="LaButti K."/>
            <person name="Morin E."/>
            <person name="Salamov A."/>
            <person name="Lipzen A."/>
            <person name="Mereny Z."/>
            <person name="Hegedus B."/>
            <person name="Baldrian P."/>
            <person name="Stursova M."/>
            <person name="Weitz H."/>
            <person name="Taylor A."/>
            <person name="Grigoriev I.V."/>
            <person name="Nagy L.G."/>
            <person name="Martin F."/>
            <person name="Kauserud H."/>
        </authorList>
    </citation>
    <scope>NUCLEOTIDE SEQUENCE</scope>
    <source>
        <strain evidence="1">CBHHK002</strain>
    </source>
</reference>
<dbReference type="AlphaFoldDB" id="A0AAD7AI09"/>
<evidence type="ECO:0000313" key="1">
    <source>
        <dbReference type="EMBL" id="KAJ7359434.1"/>
    </source>
</evidence>
<protein>
    <submittedName>
        <fullName evidence="1">Uncharacterized protein</fullName>
    </submittedName>
</protein>
<evidence type="ECO:0000313" key="2">
    <source>
        <dbReference type="Proteomes" id="UP001218218"/>
    </source>
</evidence>
<dbReference type="EMBL" id="JARIHO010000006">
    <property type="protein sequence ID" value="KAJ7359434.1"/>
    <property type="molecule type" value="Genomic_DNA"/>
</dbReference>
<keyword evidence="2" id="KW-1185">Reference proteome</keyword>
<dbReference type="Proteomes" id="UP001218218">
    <property type="component" value="Unassembled WGS sequence"/>
</dbReference>
<sequence>MAILAPSDSTSGGWVSPYLQDFHVPLEVRADATAAPTEAVDITVRLQVLKKKGVKVQSGSSGVKQEKSSVQQLDYPYTLSSPFKALSLKIQVEFQPLKGRIITGEFCQVKWVGRPPKTLLPFLRTTFAARMSVQPTN</sequence>
<comment type="caution">
    <text evidence="1">The sequence shown here is derived from an EMBL/GenBank/DDBJ whole genome shotgun (WGS) entry which is preliminary data.</text>
</comment>
<gene>
    <name evidence="1" type="ORF">DFH08DRAFT_801240</name>
</gene>
<name>A0AAD7AI09_9AGAR</name>